<keyword evidence="4" id="KW-0028">Amino-acid biosynthesis</keyword>
<evidence type="ECO:0000256" key="8">
    <source>
        <dbReference type="ARBA" id="ARBA00022962"/>
    </source>
</evidence>
<evidence type="ECO:0000256" key="10">
    <source>
        <dbReference type="ARBA" id="ARBA00023004"/>
    </source>
</evidence>
<evidence type="ECO:0000256" key="4">
    <source>
        <dbReference type="ARBA" id="ARBA00022605"/>
    </source>
</evidence>
<evidence type="ECO:0000256" key="15">
    <source>
        <dbReference type="ARBA" id="ARBA00039085"/>
    </source>
</evidence>
<comment type="pathway">
    <text evidence="14">Amino-acid biosynthesis; L-glutamate biosynthesis via GLT pathway; L-glutamate from 2-oxoglutarate and L-glutamine (ferredoxin route): step 1/1.</text>
</comment>
<dbReference type="SUPFAM" id="SSF56235">
    <property type="entry name" value="N-terminal nucleophile aminohydrolases (Ntn hydrolases)"/>
    <property type="match status" value="1"/>
</dbReference>
<reference evidence="17" key="1">
    <citation type="submission" date="2019-05" db="EMBL/GenBank/DDBJ databases">
        <title>Annotation for the trematode Fasciolopsis buski.</title>
        <authorList>
            <person name="Choi Y.-J."/>
        </authorList>
    </citation>
    <scope>NUCLEOTIDE SEQUENCE</scope>
    <source>
        <strain evidence="17">HT</strain>
        <tissue evidence="17">Whole worm</tissue>
    </source>
</reference>
<dbReference type="Gene3D" id="3.60.20.10">
    <property type="entry name" value="Glutamine Phosphoribosylpyrophosphate, subunit 1, domain 1"/>
    <property type="match status" value="1"/>
</dbReference>
<dbReference type="GO" id="GO:0019676">
    <property type="term" value="P:ammonia assimilation cycle"/>
    <property type="evidence" value="ECO:0007669"/>
    <property type="project" value="TreeGrafter"/>
</dbReference>
<dbReference type="GO" id="GO:0046872">
    <property type="term" value="F:metal ion binding"/>
    <property type="evidence" value="ECO:0007669"/>
    <property type="project" value="UniProtKB-KW"/>
</dbReference>
<keyword evidence="12" id="KW-0314">Glutamate biosynthesis</keyword>
<dbReference type="Pfam" id="PF00310">
    <property type="entry name" value="GATase_2"/>
    <property type="match status" value="1"/>
</dbReference>
<dbReference type="GO" id="GO:0006537">
    <property type="term" value="P:glutamate biosynthetic process"/>
    <property type="evidence" value="ECO:0007669"/>
    <property type="project" value="UniProtKB-KW"/>
</dbReference>
<dbReference type="GO" id="GO:0016041">
    <property type="term" value="F:glutamate synthase (ferredoxin) activity"/>
    <property type="evidence" value="ECO:0007669"/>
    <property type="project" value="UniProtKB-EC"/>
</dbReference>
<evidence type="ECO:0000256" key="13">
    <source>
        <dbReference type="ARBA" id="ARBA00023291"/>
    </source>
</evidence>
<evidence type="ECO:0000256" key="7">
    <source>
        <dbReference type="ARBA" id="ARBA00022723"/>
    </source>
</evidence>
<feature type="domain" description="Glutamine amidotransferase type-2" evidence="16">
    <location>
        <begin position="50"/>
        <end position="138"/>
    </location>
</feature>
<dbReference type="EMBL" id="LUCM01003231">
    <property type="protein sequence ID" value="KAA0196137.1"/>
    <property type="molecule type" value="Genomic_DNA"/>
</dbReference>
<dbReference type="GO" id="GO:0051538">
    <property type="term" value="F:3 iron, 4 sulfur cluster binding"/>
    <property type="evidence" value="ECO:0007669"/>
    <property type="project" value="UniProtKB-KW"/>
</dbReference>
<keyword evidence="5" id="KW-0285">Flavoprotein</keyword>
<gene>
    <name evidence="17" type="ORF">FBUS_03167</name>
</gene>
<dbReference type="Proteomes" id="UP000728185">
    <property type="component" value="Unassembled WGS sequence"/>
</dbReference>
<dbReference type="InterPro" id="IPR029055">
    <property type="entry name" value="Ntn_hydrolases_N"/>
</dbReference>
<evidence type="ECO:0000256" key="5">
    <source>
        <dbReference type="ARBA" id="ARBA00022630"/>
    </source>
</evidence>
<dbReference type="OrthoDB" id="4327079at2759"/>
<comment type="similarity">
    <text evidence="3">Belongs to the glutamate synthase family.</text>
</comment>
<dbReference type="InterPro" id="IPR017932">
    <property type="entry name" value="GATase_2_dom"/>
</dbReference>
<keyword evidence="6" id="KW-0288">FMN</keyword>
<dbReference type="InterPro" id="IPR050711">
    <property type="entry name" value="ET-N_metabolism_enzyme"/>
</dbReference>
<keyword evidence="18" id="KW-1185">Reference proteome</keyword>
<dbReference type="EC" id="1.4.7.1" evidence="15"/>
<evidence type="ECO:0000256" key="6">
    <source>
        <dbReference type="ARBA" id="ARBA00022643"/>
    </source>
</evidence>
<organism evidence="17 18">
    <name type="scientific">Fasciolopsis buskii</name>
    <dbReference type="NCBI Taxonomy" id="27845"/>
    <lineage>
        <taxon>Eukaryota</taxon>
        <taxon>Metazoa</taxon>
        <taxon>Spiralia</taxon>
        <taxon>Lophotrochozoa</taxon>
        <taxon>Platyhelminthes</taxon>
        <taxon>Trematoda</taxon>
        <taxon>Digenea</taxon>
        <taxon>Plagiorchiida</taxon>
        <taxon>Echinostomata</taxon>
        <taxon>Echinostomatoidea</taxon>
        <taxon>Fasciolidae</taxon>
        <taxon>Fasciolopsis</taxon>
    </lineage>
</organism>
<dbReference type="PANTHER" id="PTHR11938">
    <property type="entry name" value="FAD NADPH DEHYDROGENASE/OXIDOREDUCTASE"/>
    <property type="match status" value="1"/>
</dbReference>
<evidence type="ECO:0000256" key="2">
    <source>
        <dbReference type="ARBA" id="ARBA00001927"/>
    </source>
</evidence>
<accession>A0A8E0VMB9</accession>
<keyword evidence="13" id="KW-0003">3Fe-4S</keyword>
<comment type="caution">
    <text evidence="17">The sequence shown here is derived from an EMBL/GenBank/DDBJ whole genome shotgun (WGS) entry which is preliminary data.</text>
</comment>
<keyword evidence="9" id="KW-0560">Oxidoreductase</keyword>
<evidence type="ECO:0000256" key="11">
    <source>
        <dbReference type="ARBA" id="ARBA00023014"/>
    </source>
</evidence>
<sequence>MFNPEDERASCGVGFVVNAKGKRSNRVILSENERTYKAFLFYPYPALFLQIIQEAKTMLERMDHRGACACDENTGDGAGVMTAIPYELYARFAREANVTLPPLGQFATGMIFVQADQTSPSKAMETFQRYAEECGLKVSFADLLY</sequence>
<protein>
    <recommendedName>
        <fullName evidence="15">glutamate synthase (ferredoxin)</fullName>
        <ecNumber evidence="15">1.4.7.1</ecNumber>
    </recommendedName>
</protein>
<dbReference type="PANTHER" id="PTHR11938:SF133">
    <property type="entry name" value="GLUTAMATE SYNTHASE (NADH)"/>
    <property type="match status" value="1"/>
</dbReference>
<proteinExistence type="inferred from homology"/>
<keyword evidence="8" id="KW-0315">Glutamine amidotransferase</keyword>
<dbReference type="AlphaFoldDB" id="A0A8E0VMB9"/>
<evidence type="ECO:0000256" key="3">
    <source>
        <dbReference type="ARBA" id="ARBA00009716"/>
    </source>
</evidence>
<evidence type="ECO:0000259" key="16">
    <source>
        <dbReference type="Pfam" id="PF00310"/>
    </source>
</evidence>
<name>A0A8E0VMB9_9TREM</name>
<keyword evidence="7" id="KW-0479">Metal-binding</keyword>
<evidence type="ECO:0000256" key="1">
    <source>
        <dbReference type="ARBA" id="ARBA00001917"/>
    </source>
</evidence>
<comment type="cofactor">
    <cofactor evidence="1">
        <name>FMN</name>
        <dbReference type="ChEBI" id="CHEBI:58210"/>
    </cofactor>
</comment>
<keyword evidence="11" id="KW-0411">Iron-sulfur</keyword>
<evidence type="ECO:0000313" key="17">
    <source>
        <dbReference type="EMBL" id="KAA0196137.1"/>
    </source>
</evidence>
<evidence type="ECO:0000313" key="18">
    <source>
        <dbReference type="Proteomes" id="UP000728185"/>
    </source>
</evidence>
<keyword evidence="10" id="KW-0408">Iron</keyword>
<dbReference type="GO" id="GO:0016040">
    <property type="term" value="F:glutamate synthase (NADH) activity"/>
    <property type="evidence" value="ECO:0007669"/>
    <property type="project" value="TreeGrafter"/>
</dbReference>
<evidence type="ECO:0000256" key="14">
    <source>
        <dbReference type="ARBA" id="ARBA00037928"/>
    </source>
</evidence>
<evidence type="ECO:0000256" key="9">
    <source>
        <dbReference type="ARBA" id="ARBA00023002"/>
    </source>
</evidence>
<evidence type="ECO:0000256" key="12">
    <source>
        <dbReference type="ARBA" id="ARBA00023164"/>
    </source>
</evidence>
<comment type="cofactor">
    <cofactor evidence="2">
        <name>[3Fe-4S] cluster</name>
        <dbReference type="ChEBI" id="CHEBI:21137"/>
    </cofactor>
</comment>